<dbReference type="Proteomes" id="UP000028488">
    <property type="component" value="Chromosome"/>
</dbReference>
<feature type="transmembrane region" description="Helical" evidence="1">
    <location>
        <begin position="121"/>
        <end position="141"/>
    </location>
</feature>
<accession>A0A076ER79</accession>
<feature type="transmembrane region" description="Helical" evidence="1">
    <location>
        <begin position="93"/>
        <end position="114"/>
    </location>
</feature>
<evidence type="ECO:0000313" key="2">
    <source>
        <dbReference type="EMBL" id="AII05969.1"/>
    </source>
</evidence>
<feature type="transmembrane region" description="Helical" evidence="1">
    <location>
        <begin position="387"/>
        <end position="409"/>
    </location>
</feature>
<evidence type="ECO:0000313" key="3">
    <source>
        <dbReference type="Proteomes" id="UP000028488"/>
    </source>
</evidence>
<keyword evidence="1" id="KW-0472">Membrane</keyword>
<feature type="transmembrane region" description="Helical" evidence="1">
    <location>
        <begin position="298"/>
        <end position="315"/>
    </location>
</feature>
<dbReference type="EMBL" id="CP008947">
    <property type="protein sequence ID" value="AII05969.1"/>
    <property type="molecule type" value="Genomic_DNA"/>
</dbReference>
<organism evidence="2 3">
    <name type="scientific">Rhodococcus opacus</name>
    <name type="common">Nocardia opaca</name>
    <dbReference type="NCBI Taxonomy" id="37919"/>
    <lineage>
        <taxon>Bacteria</taxon>
        <taxon>Bacillati</taxon>
        <taxon>Actinomycetota</taxon>
        <taxon>Actinomycetes</taxon>
        <taxon>Mycobacteriales</taxon>
        <taxon>Nocardiaceae</taxon>
        <taxon>Rhodococcus</taxon>
    </lineage>
</organism>
<dbReference type="AlphaFoldDB" id="A0A076ER79"/>
<feature type="transmembrane region" description="Helical" evidence="1">
    <location>
        <begin position="42"/>
        <end position="63"/>
    </location>
</feature>
<feature type="transmembrane region" description="Helical" evidence="1">
    <location>
        <begin position="226"/>
        <end position="244"/>
    </location>
</feature>
<feature type="transmembrane region" description="Helical" evidence="1">
    <location>
        <begin position="274"/>
        <end position="291"/>
    </location>
</feature>
<sequence length="414" mass="42371">MTFRISHVCLLLGGFVAGIALTSTTSSDFAFVVGGDRLDALYAGPAAGASLAAIVGVLVAALVRARRILSTLSFAGLALLGVAPATGPWDFEVYLGGVGAGLLLGGLVGLCATADRAWLQTALAAGVLTGFLLAGPIDHFWTSDSRRYADYLPEPLFEPVTLTLLALTAVVLAVTLASGDFGERTEAAVTGRALVVGIVLPLVGLVLYWWFVRRVWNVGADGAMQGRWMFGLVLVVVVIAASLWLEGRTGIVLLAAMAFVAAGDIGVAAFPDSWPWLLVAAALVLTGAVLGRRFPQPVSGIAALAVVAASALFENPPWDTVHFGATWLLLPLAASYAVASSLPSSEPVSATSLAAPAALAVPLIADYGWTAYAPLAGSESTLGPDSWAWTSTGLSVAAVVACGVAAAYLGKRPS</sequence>
<reference evidence="2 3" key="1">
    <citation type="submission" date="2014-07" db="EMBL/GenBank/DDBJ databases">
        <title>Genome Sequence of Rhodococcus opacus Strain R7, a Biodegrader of Mono- and Polycyclic Aromatic Hydrocarbons.</title>
        <authorList>
            <person name="Di Gennaro P."/>
            <person name="Zampolli J."/>
            <person name="Presti I."/>
            <person name="Cappelletti M."/>
            <person name="D'Ursi P."/>
            <person name="Orro A."/>
            <person name="Mezzelani A."/>
            <person name="Milanesi L."/>
        </authorList>
    </citation>
    <scope>NUCLEOTIDE SEQUENCE [LARGE SCALE GENOMIC DNA]</scope>
    <source>
        <strain evidence="2 3">R7</strain>
    </source>
</reference>
<gene>
    <name evidence="2" type="ORF">EP51_15740</name>
</gene>
<feature type="transmembrane region" description="Helical" evidence="1">
    <location>
        <begin position="321"/>
        <end position="339"/>
    </location>
</feature>
<protein>
    <submittedName>
        <fullName evidence="2">Membrane protein</fullName>
    </submittedName>
</protein>
<dbReference type="RefSeq" id="WP_128639797.1">
    <property type="nucleotide sequence ID" value="NZ_CP008947.1"/>
</dbReference>
<keyword evidence="1" id="KW-0812">Transmembrane</keyword>
<feature type="transmembrane region" description="Helical" evidence="1">
    <location>
        <begin position="161"/>
        <end position="181"/>
    </location>
</feature>
<keyword evidence="1" id="KW-1133">Transmembrane helix</keyword>
<feature type="transmembrane region" description="Helical" evidence="1">
    <location>
        <begin position="251"/>
        <end position="268"/>
    </location>
</feature>
<feature type="transmembrane region" description="Helical" evidence="1">
    <location>
        <begin position="68"/>
        <end position="87"/>
    </location>
</feature>
<name>A0A076ER79_RHOOP</name>
<feature type="transmembrane region" description="Helical" evidence="1">
    <location>
        <begin position="351"/>
        <end position="375"/>
    </location>
</feature>
<feature type="transmembrane region" description="Helical" evidence="1">
    <location>
        <begin position="193"/>
        <end position="211"/>
    </location>
</feature>
<dbReference type="eggNOG" id="ENOG5034AT0">
    <property type="taxonomic scope" value="Bacteria"/>
</dbReference>
<proteinExistence type="predicted"/>
<evidence type="ECO:0000256" key="1">
    <source>
        <dbReference type="SAM" id="Phobius"/>
    </source>
</evidence>